<evidence type="ECO:0000313" key="3">
    <source>
        <dbReference type="Proteomes" id="UP000297834"/>
    </source>
</evidence>
<protein>
    <submittedName>
        <fullName evidence="2">DUF4349 domain-containing protein</fullName>
    </submittedName>
</protein>
<name>A0A4Y7XAZ3_9GAMM</name>
<keyword evidence="1" id="KW-0472">Membrane</keyword>
<gene>
    <name evidence="2" type="ORF">E2B99_09205</name>
</gene>
<evidence type="ECO:0000313" key="2">
    <source>
        <dbReference type="EMBL" id="TEU25538.1"/>
    </source>
</evidence>
<comment type="caution">
    <text evidence="2">The sequence shown here is derived from an EMBL/GenBank/DDBJ whole genome shotgun (WGS) entry which is preliminary data.</text>
</comment>
<organism evidence="2 3">
    <name type="scientific">Alkanindiges illinoisensis</name>
    <dbReference type="NCBI Taxonomy" id="197183"/>
    <lineage>
        <taxon>Bacteria</taxon>
        <taxon>Pseudomonadati</taxon>
        <taxon>Pseudomonadota</taxon>
        <taxon>Gammaproteobacteria</taxon>
        <taxon>Moraxellales</taxon>
        <taxon>Moraxellaceae</taxon>
        <taxon>Alkanindiges</taxon>
    </lineage>
</organism>
<dbReference type="OrthoDB" id="6712586at2"/>
<keyword evidence="3" id="KW-1185">Reference proteome</keyword>
<keyword evidence="1" id="KW-0812">Transmembrane</keyword>
<reference evidence="2 3" key="1">
    <citation type="submission" date="2019-03" db="EMBL/GenBank/DDBJ databases">
        <title>Alkanindiges illinoisensis: a potential pathogenic isolated from ascites of a gastric cancer patient with abdominal metastasis.</title>
        <authorList>
            <person name="Hu X."/>
            <person name="Yang B."/>
            <person name="Yan X."/>
            <person name="Lin L."/>
            <person name="Zhao H."/>
            <person name="Zhou F."/>
            <person name="Su B."/>
            <person name="Chen J."/>
            <person name="Rui Y."/>
            <person name="Wang Q."/>
            <person name="Zheng L."/>
        </authorList>
    </citation>
    <scope>NUCLEOTIDE SEQUENCE [LARGE SCALE GENOMIC DNA]</scope>
    <source>
        <strain evidence="2 3">NFYY 23406</strain>
    </source>
</reference>
<sequence length="311" mass="35298">MQKIHKNQNSSLMLVITLFIALNGCSKQQQTAETTTADVQSVAAIPSTEQADQANNAQNIPDVLLSEQNNPAEKNRPMVKTATIDFEVKDVYQSALQLEQLTAKFAGFVEQKDIQKTLENEVSRNNGDGTQTIFQKIRPHASMIVRIPNNQTQRFINTLPQFMLFLNEQRYEAKRLQLKLLQEKLGQQATLGAVGDSRANNRLAADIADLTQQEVQDRLNYSTIQLDFSQPAILRQTQDIQLQRVALEQYGFFNRLWHSIQLGAVGFLDFLVTAMQLWPLWLILSIAVVLIGKYKKKRYNPLAKTPENQDI</sequence>
<keyword evidence="1" id="KW-1133">Transmembrane helix</keyword>
<accession>A0A4Y7XAZ3</accession>
<dbReference type="AlphaFoldDB" id="A0A4Y7XAZ3"/>
<feature type="transmembrane region" description="Helical" evidence="1">
    <location>
        <begin position="270"/>
        <end position="291"/>
    </location>
</feature>
<dbReference type="Proteomes" id="UP000297834">
    <property type="component" value="Unassembled WGS sequence"/>
</dbReference>
<proteinExistence type="predicted"/>
<evidence type="ECO:0000256" key="1">
    <source>
        <dbReference type="SAM" id="Phobius"/>
    </source>
</evidence>
<dbReference type="EMBL" id="SNTY01000036">
    <property type="protein sequence ID" value="TEU25538.1"/>
    <property type="molecule type" value="Genomic_DNA"/>
</dbReference>